<name>A0A3D8RUY0_9HELO</name>
<keyword evidence="3" id="KW-1185">Reference proteome</keyword>
<feature type="compositionally biased region" description="Polar residues" evidence="1">
    <location>
        <begin position="597"/>
        <end position="617"/>
    </location>
</feature>
<organism evidence="2 3">
    <name type="scientific">Coleophoma cylindrospora</name>
    <dbReference type="NCBI Taxonomy" id="1849047"/>
    <lineage>
        <taxon>Eukaryota</taxon>
        <taxon>Fungi</taxon>
        <taxon>Dikarya</taxon>
        <taxon>Ascomycota</taxon>
        <taxon>Pezizomycotina</taxon>
        <taxon>Leotiomycetes</taxon>
        <taxon>Helotiales</taxon>
        <taxon>Dermateaceae</taxon>
        <taxon>Coleophoma</taxon>
    </lineage>
</organism>
<dbReference type="STRING" id="1849047.A0A3D8RUY0"/>
<reference evidence="2 3" key="1">
    <citation type="journal article" date="2018" name="IMA Fungus">
        <title>IMA Genome-F 9: Draft genome sequence of Annulohypoxylon stygium, Aspergillus mulundensis, Berkeleyomyces basicola (syn. Thielaviopsis basicola), Ceratocystis smalleyi, two Cercospora beticola strains, Coleophoma cylindrospora, Fusarium fracticaudum, Phialophora cf. hyalina, and Morchella septimelata.</title>
        <authorList>
            <person name="Wingfield B.D."/>
            <person name="Bills G.F."/>
            <person name="Dong Y."/>
            <person name="Huang W."/>
            <person name="Nel W.J."/>
            <person name="Swalarsk-Parry B.S."/>
            <person name="Vaghefi N."/>
            <person name="Wilken P.M."/>
            <person name="An Z."/>
            <person name="de Beer Z.W."/>
            <person name="De Vos L."/>
            <person name="Chen L."/>
            <person name="Duong T.A."/>
            <person name="Gao Y."/>
            <person name="Hammerbacher A."/>
            <person name="Kikkert J.R."/>
            <person name="Li Y."/>
            <person name="Li H."/>
            <person name="Li K."/>
            <person name="Li Q."/>
            <person name="Liu X."/>
            <person name="Ma X."/>
            <person name="Naidoo K."/>
            <person name="Pethybridge S.J."/>
            <person name="Sun J."/>
            <person name="Steenkamp E.T."/>
            <person name="van der Nest M.A."/>
            <person name="van Wyk S."/>
            <person name="Wingfield M.J."/>
            <person name="Xiong C."/>
            <person name="Yue Q."/>
            <person name="Zhang X."/>
        </authorList>
    </citation>
    <scope>NUCLEOTIDE SEQUENCE [LARGE SCALE GENOMIC DNA]</scope>
    <source>
        <strain evidence="2 3">BP6252</strain>
    </source>
</reference>
<feature type="region of interest" description="Disordered" evidence="1">
    <location>
        <begin position="174"/>
        <end position="214"/>
    </location>
</feature>
<dbReference type="Proteomes" id="UP000256645">
    <property type="component" value="Unassembled WGS sequence"/>
</dbReference>
<dbReference type="EMBL" id="PDLM01000005">
    <property type="protein sequence ID" value="RDW77815.1"/>
    <property type="molecule type" value="Genomic_DNA"/>
</dbReference>
<protein>
    <recommendedName>
        <fullName evidence="4">Transcription factor domain-containing protein</fullName>
    </recommendedName>
</protein>
<accession>A0A3D8RUY0</accession>
<dbReference type="GO" id="GO:0000981">
    <property type="term" value="F:DNA-binding transcription factor activity, RNA polymerase II-specific"/>
    <property type="evidence" value="ECO:0007669"/>
    <property type="project" value="InterPro"/>
</dbReference>
<feature type="region of interest" description="Disordered" evidence="1">
    <location>
        <begin position="360"/>
        <end position="386"/>
    </location>
</feature>
<evidence type="ECO:0000313" key="2">
    <source>
        <dbReference type="EMBL" id="RDW77815.1"/>
    </source>
</evidence>
<feature type="compositionally biased region" description="Low complexity" evidence="1">
    <location>
        <begin position="181"/>
        <end position="192"/>
    </location>
</feature>
<proteinExistence type="predicted"/>
<feature type="compositionally biased region" description="Polar residues" evidence="1">
    <location>
        <begin position="193"/>
        <end position="206"/>
    </location>
</feature>
<evidence type="ECO:0008006" key="4">
    <source>
        <dbReference type="Google" id="ProtNLM"/>
    </source>
</evidence>
<comment type="caution">
    <text evidence="2">The sequence shown here is derived from an EMBL/GenBank/DDBJ whole genome shotgun (WGS) entry which is preliminary data.</text>
</comment>
<dbReference type="GO" id="GO:0008270">
    <property type="term" value="F:zinc ion binding"/>
    <property type="evidence" value="ECO:0007669"/>
    <property type="project" value="InterPro"/>
</dbReference>
<dbReference type="OrthoDB" id="5958943at2759"/>
<evidence type="ECO:0000313" key="3">
    <source>
        <dbReference type="Proteomes" id="UP000256645"/>
    </source>
</evidence>
<dbReference type="CDD" id="cd12148">
    <property type="entry name" value="fungal_TF_MHR"/>
    <property type="match status" value="1"/>
</dbReference>
<dbReference type="Gene3D" id="4.10.240.10">
    <property type="entry name" value="Zn(2)-C6 fungal-type DNA-binding domain"/>
    <property type="match status" value="1"/>
</dbReference>
<gene>
    <name evidence="2" type="ORF">BP6252_05868</name>
</gene>
<evidence type="ECO:0000256" key="1">
    <source>
        <dbReference type="SAM" id="MobiDB-lite"/>
    </source>
</evidence>
<dbReference type="AlphaFoldDB" id="A0A3D8RUY0"/>
<feature type="region of interest" description="Disordered" evidence="1">
    <location>
        <begin position="575"/>
        <end position="617"/>
    </location>
</feature>
<dbReference type="InterPro" id="IPR036864">
    <property type="entry name" value="Zn2-C6_fun-type_DNA-bd_sf"/>
</dbReference>
<feature type="region of interest" description="Disordered" evidence="1">
    <location>
        <begin position="33"/>
        <end position="60"/>
    </location>
</feature>
<sequence>MLRPGLLPLGPCSNCAKTGKNCTFIWLHSQEKGRTGRTNNASKPSSKRAKLNATEGQPDISALDIQQARRNDQAQLKYPPIPAPSPKSNCLNSGRFSPVSSVGQPPGQCSAQYWPGENFAHDDTFTIPINDLPADAQHFNGRSFYEEESDNSNPFLGFAWGTPVNTAEDVDDSFSGGTNLSSKSYPASNNSSEFPQTANSTKNYTSNHKKRKVERPANISPFSTPERLAACTNRSLITESLMRVYHDSLENALSCWLTERTCPYGIRSFPPMGAHSVDTTMLQEWGPGWSNRICRQVVSLDRSSAAIRDRPLTGFEDKAASNALNLAILAFATQWSQSSERSRKKFLPFDANRRSWDHSVDDNLFGESPTASTDTRQGFAPPPPEFDRTIQESFWTQARRALQDAGHIESFRVVFAHIIFALTQRPLNIDQDFTFPQFKEPKAFSRIREAVLTPASEDTGCGQGFYTSNSRLETVKDSGRLMEELEDLIDHDGPPIFLEQGLRHIHSLRYKLNRLNIQRDKWKGSNPTANSLDNKPSTIYLSRKDWKTVDMLYWLGVMFDTLSAAMHKRPLVVSDEDSDLHPEIPPNPNEILRQSHRSGSPLSNRTVYESNHSSSPGTSSLWESYFFQAQQSRSRSSPVRWPCSYEIAATALADAAPIKVLLFRKVTRIQTLLSRHVLGDKLEDSIKDALDVYQYWNAVYGPFIADCVAHHDRLPARIQSWYICLTGHWHLAVLLLADIIQTIDYHLDFESHRRERESCGLLNTLRRRSTHAVADLAKCSCPKENASFPDTGGFHFALNQGALLTEPWTQVLIRVFAKAGALLLADAEASKYGIDSAESSKKSLQRCEECVEALWYLGRKSDMAFLAAKLLTKALNGPLESMAATEASRATDNFDSSPSLNEDFSFSVPSLENEFVFQRAGDVDFSLLAEDIALDYNIDHAKIAMDS</sequence>